<keyword evidence="3" id="KW-1185">Reference proteome</keyword>
<accession>A0A1Y1WBL2</accession>
<evidence type="ECO:0000313" key="2">
    <source>
        <dbReference type="EMBL" id="ORX70544.1"/>
    </source>
</evidence>
<reference evidence="2 3" key="1">
    <citation type="submission" date="2016-07" db="EMBL/GenBank/DDBJ databases">
        <title>Pervasive Adenine N6-methylation of Active Genes in Fungi.</title>
        <authorList>
            <consortium name="DOE Joint Genome Institute"/>
            <person name="Mondo S.J."/>
            <person name="Dannebaum R.O."/>
            <person name="Kuo R.C."/>
            <person name="Labutti K."/>
            <person name="Haridas S."/>
            <person name="Kuo A."/>
            <person name="Salamov A."/>
            <person name="Ahrendt S.R."/>
            <person name="Lipzen A."/>
            <person name="Sullivan W."/>
            <person name="Andreopoulos W.B."/>
            <person name="Clum A."/>
            <person name="Lindquist E."/>
            <person name="Daum C."/>
            <person name="Ramamoorthy G.K."/>
            <person name="Gryganskyi A."/>
            <person name="Culley D."/>
            <person name="Magnuson J.K."/>
            <person name="James T.Y."/>
            <person name="O'Malley M.A."/>
            <person name="Stajich J.E."/>
            <person name="Spatafora J.W."/>
            <person name="Visel A."/>
            <person name="Grigoriev I.V."/>
        </authorList>
    </citation>
    <scope>NUCLEOTIDE SEQUENCE [LARGE SCALE GENOMIC DNA]</scope>
    <source>
        <strain evidence="2 3">ATCC 12442</strain>
    </source>
</reference>
<name>A0A1Y1WBL2_9FUNG</name>
<organism evidence="2 3">
    <name type="scientific">Linderina pennispora</name>
    <dbReference type="NCBI Taxonomy" id="61395"/>
    <lineage>
        <taxon>Eukaryota</taxon>
        <taxon>Fungi</taxon>
        <taxon>Fungi incertae sedis</taxon>
        <taxon>Zoopagomycota</taxon>
        <taxon>Kickxellomycotina</taxon>
        <taxon>Kickxellomycetes</taxon>
        <taxon>Kickxellales</taxon>
        <taxon>Kickxellaceae</taxon>
        <taxon>Linderina</taxon>
    </lineage>
</organism>
<evidence type="ECO:0000313" key="3">
    <source>
        <dbReference type="Proteomes" id="UP000193922"/>
    </source>
</evidence>
<comment type="caution">
    <text evidence="2">The sequence shown here is derived from an EMBL/GenBank/DDBJ whole genome shotgun (WGS) entry which is preliminary data.</text>
</comment>
<feature type="compositionally biased region" description="Polar residues" evidence="1">
    <location>
        <begin position="130"/>
        <end position="140"/>
    </location>
</feature>
<feature type="region of interest" description="Disordered" evidence="1">
    <location>
        <begin position="130"/>
        <end position="149"/>
    </location>
</feature>
<dbReference type="Proteomes" id="UP000193922">
    <property type="component" value="Unassembled WGS sequence"/>
</dbReference>
<proteinExistence type="predicted"/>
<protein>
    <submittedName>
        <fullName evidence="2">Uncharacterized protein</fullName>
    </submittedName>
</protein>
<dbReference type="GeneID" id="63800016"/>
<gene>
    <name evidence="2" type="ORF">DL89DRAFT_135928</name>
</gene>
<evidence type="ECO:0000256" key="1">
    <source>
        <dbReference type="SAM" id="MobiDB-lite"/>
    </source>
</evidence>
<dbReference type="EMBL" id="MCFD01000005">
    <property type="protein sequence ID" value="ORX70544.1"/>
    <property type="molecule type" value="Genomic_DNA"/>
</dbReference>
<dbReference type="AlphaFoldDB" id="A0A1Y1WBL2"/>
<sequence length="149" mass="15463">MSALARAAARPDVSGAARTKRRVPAALLNFRRVVLRQPLVPALIPGVATTMSTSAIAPSPVSTAFVTAADSPSTILADILSLGWWSLLCPGRRPLLTSNAEAPPSAWDTSVADASAMSGYQCCPLHRCQRSGTGRKSLSEGSCAMSKVA</sequence>
<dbReference type="RefSeq" id="XP_040744123.1">
    <property type="nucleotide sequence ID" value="XM_040883368.1"/>
</dbReference>